<dbReference type="Gene3D" id="3.40.50.620">
    <property type="entry name" value="HUPs"/>
    <property type="match status" value="1"/>
</dbReference>
<dbReference type="Proteomes" id="UP000830116">
    <property type="component" value="Chromosome"/>
</dbReference>
<evidence type="ECO:0000313" key="9">
    <source>
        <dbReference type="Proteomes" id="UP000830116"/>
    </source>
</evidence>
<dbReference type="InterPro" id="IPR014729">
    <property type="entry name" value="Rossmann-like_a/b/a_fold"/>
</dbReference>
<dbReference type="SUPFAM" id="SSF52402">
    <property type="entry name" value="Adenine nucleotide alpha hydrolases-like"/>
    <property type="match status" value="1"/>
</dbReference>
<evidence type="ECO:0000256" key="1">
    <source>
        <dbReference type="ARBA" id="ARBA00022598"/>
    </source>
</evidence>
<comment type="similarity">
    <text evidence="6">Belongs to the tRNA(Ile)-lysidine synthase family.</text>
</comment>
<dbReference type="InterPro" id="IPR012795">
    <property type="entry name" value="tRNA_Ile_lys_synt_N"/>
</dbReference>
<evidence type="ECO:0000256" key="3">
    <source>
        <dbReference type="ARBA" id="ARBA00022741"/>
    </source>
</evidence>
<dbReference type="HAMAP" id="MF_01161">
    <property type="entry name" value="tRNA_Ile_lys_synt"/>
    <property type="match status" value="1"/>
</dbReference>
<protein>
    <recommendedName>
        <fullName evidence="6">tRNA(Ile)-lysidine synthase</fullName>
        <ecNumber evidence="6">6.3.4.19</ecNumber>
    </recommendedName>
    <alternativeName>
        <fullName evidence="6">tRNA(Ile)-2-lysyl-cytidine synthase</fullName>
    </alternativeName>
    <alternativeName>
        <fullName evidence="6">tRNA(Ile)-lysidine synthetase</fullName>
    </alternativeName>
</protein>
<feature type="domain" description="tRNA(Ile)-lysidine/2-thiocytidine synthase N-terminal" evidence="7">
    <location>
        <begin position="25"/>
        <end position="197"/>
    </location>
</feature>
<evidence type="ECO:0000256" key="6">
    <source>
        <dbReference type="HAMAP-Rule" id="MF_01161"/>
    </source>
</evidence>
<dbReference type="EMBL" id="CP093442">
    <property type="protein sequence ID" value="UOF02084.1"/>
    <property type="molecule type" value="Genomic_DNA"/>
</dbReference>
<dbReference type="RefSeq" id="WP_243538738.1">
    <property type="nucleotide sequence ID" value="NZ_CP093442.1"/>
</dbReference>
<dbReference type="InterPro" id="IPR012094">
    <property type="entry name" value="tRNA_Ile_lys_synt"/>
</dbReference>
<dbReference type="NCBIfam" id="TIGR02432">
    <property type="entry name" value="lysidine_TilS_N"/>
    <property type="match status" value="1"/>
</dbReference>
<gene>
    <name evidence="6 8" type="primary">tilS</name>
    <name evidence="8" type="ORF">MNR06_03835</name>
</gene>
<dbReference type="GO" id="GO:0032267">
    <property type="term" value="F:tRNA(Ile)-lysidine synthase activity"/>
    <property type="evidence" value="ECO:0007669"/>
    <property type="project" value="UniProtKB-EC"/>
</dbReference>
<dbReference type="Pfam" id="PF01171">
    <property type="entry name" value="ATP_bind_3"/>
    <property type="match status" value="1"/>
</dbReference>
<keyword evidence="4 6" id="KW-0067">ATP-binding</keyword>
<dbReference type="InterPro" id="IPR011063">
    <property type="entry name" value="TilS/TtcA_N"/>
</dbReference>
<organism evidence="8 9">
    <name type="scientific">Bdellovibrio reynosensis</name>
    <dbReference type="NCBI Taxonomy" id="2835041"/>
    <lineage>
        <taxon>Bacteria</taxon>
        <taxon>Pseudomonadati</taxon>
        <taxon>Bdellovibrionota</taxon>
        <taxon>Bdellovibrionia</taxon>
        <taxon>Bdellovibrionales</taxon>
        <taxon>Pseudobdellovibrionaceae</taxon>
        <taxon>Bdellovibrio</taxon>
    </lineage>
</organism>
<keyword evidence="1 6" id="KW-0436">Ligase</keyword>
<dbReference type="CDD" id="cd01992">
    <property type="entry name" value="TilS_N"/>
    <property type="match status" value="1"/>
</dbReference>
<evidence type="ECO:0000256" key="4">
    <source>
        <dbReference type="ARBA" id="ARBA00022840"/>
    </source>
</evidence>
<name>A0ABY4CCB1_9BACT</name>
<evidence type="ECO:0000256" key="2">
    <source>
        <dbReference type="ARBA" id="ARBA00022694"/>
    </source>
</evidence>
<proteinExistence type="inferred from homology"/>
<dbReference type="PANTHER" id="PTHR43033">
    <property type="entry name" value="TRNA(ILE)-LYSIDINE SYNTHASE-RELATED"/>
    <property type="match status" value="1"/>
</dbReference>
<keyword evidence="6" id="KW-0963">Cytoplasm</keyword>
<dbReference type="PANTHER" id="PTHR43033:SF1">
    <property type="entry name" value="TRNA(ILE)-LYSIDINE SYNTHASE-RELATED"/>
    <property type="match status" value="1"/>
</dbReference>
<keyword evidence="2 6" id="KW-0819">tRNA processing</keyword>
<evidence type="ECO:0000256" key="5">
    <source>
        <dbReference type="ARBA" id="ARBA00048539"/>
    </source>
</evidence>
<sequence length="314" mass="36181">MVLKKQDLDHQVWKLIKLHALQEKKILVALSGGVDSVALLRTLTKVHKKNLLGAAYFHHGEDSNKEYRDRAQIFCEKLCKKWGVPFFPLASAKKLKSESQYREARYQAFKDLMQTEGFVVLATGHHREDLLETRLLRLIRGTGAQGLQAMHEYKAGIFRPLLEIAKSELKDYLRAEKVRSLEDPTNKDLDPLRNWVRLRWLPQLEKKQPGSSASLARSLETIALELEGSSQGDLLQQNEDYKTHGLLRGFYLSLNPTEQKRLLAQYLFALGKRDFSQSQLEEIQKRLDKSQKVITFQVGKCNWEVNAQQIKVQS</sequence>
<keyword evidence="3 6" id="KW-0547">Nucleotide-binding</keyword>
<evidence type="ECO:0000259" key="7">
    <source>
        <dbReference type="Pfam" id="PF01171"/>
    </source>
</evidence>
<dbReference type="EC" id="6.3.4.19" evidence="6"/>
<comment type="subcellular location">
    <subcellularLocation>
        <location evidence="6">Cytoplasm</location>
    </subcellularLocation>
</comment>
<reference evidence="8" key="1">
    <citation type="submission" date="2022-03" db="EMBL/GenBank/DDBJ databases">
        <title>Genome Identification and Characterization of new species Bdellovibrio reynosense LBG001 sp. nov. from a Mexico soil sample.</title>
        <authorList>
            <person name="Camilli A."/>
            <person name="Ajao Y."/>
            <person name="Guo X."/>
        </authorList>
    </citation>
    <scope>NUCLEOTIDE SEQUENCE</scope>
    <source>
        <strain evidence="8">LBG001</strain>
    </source>
</reference>
<comment type="domain">
    <text evidence="6">The N-terminal region contains the highly conserved SGGXDS motif, predicted to be a P-loop motif involved in ATP binding.</text>
</comment>
<feature type="binding site" evidence="6">
    <location>
        <begin position="31"/>
        <end position="36"/>
    </location>
    <ligand>
        <name>ATP</name>
        <dbReference type="ChEBI" id="CHEBI:30616"/>
    </ligand>
</feature>
<evidence type="ECO:0000313" key="8">
    <source>
        <dbReference type="EMBL" id="UOF02084.1"/>
    </source>
</evidence>
<comment type="catalytic activity">
    <reaction evidence="5 6">
        <text>cytidine(34) in tRNA(Ile2) + L-lysine + ATP = lysidine(34) in tRNA(Ile2) + AMP + diphosphate + H(+)</text>
        <dbReference type="Rhea" id="RHEA:43744"/>
        <dbReference type="Rhea" id="RHEA-COMP:10625"/>
        <dbReference type="Rhea" id="RHEA-COMP:10670"/>
        <dbReference type="ChEBI" id="CHEBI:15378"/>
        <dbReference type="ChEBI" id="CHEBI:30616"/>
        <dbReference type="ChEBI" id="CHEBI:32551"/>
        <dbReference type="ChEBI" id="CHEBI:33019"/>
        <dbReference type="ChEBI" id="CHEBI:82748"/>
        <dbReference type="ChEBI" id="CHEBI:83665"/>
        <dbReference type="ChEBI" id="CHEBI:456215"/>
        <dbReference type="EC" id="6.3.4.19"/>
    </reaction>
</comment>
<comment type="function">
    <text evidence="6">Ligates lysine onto the cytidine present at position 34 of the AUA codon-specific tRNA(Ile) that contains the anticodon CAU, in an ATP-dependent manner. Cytidine is converted to lysidine, thus changing the amino acid specificity of the tRNA from methionine to isoleucine.</text>
</comment>
<accession>A0ABY4CCB1</accession>
<keyword evidence="9" id="KW-1185">Reference proteome</keyword>